<gene>
    <name evidence="3" type="ORF">ET475_14460</name>
</gene>
<name>A0A4P6EII0_9MICO</name>
<dbReference type="KEGG" id="mprt:ET475_14460"/>
<dbReference type="RefSeq" id="WP_129391782.1">
    <property type="nucleotide sequence ID" value="NZ_CP035494.1"/>
</dbReference>
<evidence type="ECO:0000259" key="2">
    <source>
        <dbReference type="Pfam" id="PF07811"/>
    </source>
</evidence>
<feature type="domain" description="TadE-like" evidence="2">
    <location>
        <begin position="9"/>
        <end position="50"/>
    </location>
</feature>
<keyword evidence="1" id="KW-1133">Transmembrane helix</keyword>
<proteinExistence type="predicted"/>
<dbReference type="Proteomes" id="UP000293995">
    <property type="component" value="Chromosome"/>
</dbReference>
<feature type="transmembrane region" description="Helical" evidence="1">
    <location>
        <begin position="15"/>
        <end position="38"/>
    </location>
</feature>
<accession>A0A4P6EII0</accession>
<evidence type="ECO:0000313" key="4">
    <source>
        <dbReference type="Proteomes" id="UP000293995"/>
    </source>
</evidence>
<evidence type="ECO:0000313" key="3">
    <source>
        <dbReference type="EMBL" id="QAY61069.1"/>
    </source>
</evidence>
<dbReference type="Pfam" id="PF07811">
    <property type="entry name" value="TadE"/>
    <property type="match status" value="1"/>
</dbReference>
<protein>
    <submittedName>
        <fullName evidence="3">TadE family protein</fullName>
    </submittedName>
</protein>
<dbReference type="EMBL" id="CP035494">
    <property type="protein sequence ID" value="QAY61069.1"/>
    <property type="molecule type" value="Genomic_DNA"/>
</dbReference>
<keyword evidence="1" id="KW-0472">Membrane</keyword>
<reference evidence="3 4" key="1">
    <citation type="submission" date="2019-01" db="EMBL/GenBank/DDBJ databases">
        <title>Genome sequencing of strain DFW100M-13.</title>
        <authorList>
            <person name="Heo J."/>
            <person name="Kim S.-J."/>
            <person name="Kim J.-S."/>
            <person name="Hong S.-B."/>
            <person name="Kwon S.-W."/>
        </authorList>
    </citation>
    <scope>NUCLEOTIDE SEQUENCE [LARGE SCALE GENOMIC DNA]</scope>
    <source>
        <strain evidence="3 4">DFW100M-13</strain>
    </source>
</reference>
<sequence>MRRSGDDSGSAPVEFVLVGTLLTLLTLGVLQLALCVYVRNVVHDAAVEGAYQAALADETLADGEVRTRELITRAIGAAYATEVAASNISHGSEDIVRVTVRTPMPLVGLLGSPGMWEVSADAPVENLQ</sequence>
<keyword evidence="1" id="KW-0812">Transmembrane</keyword>
<organism evidence="3 4">
    <name type="scientific">Microbacterium protaetiae</name>
    <dbReference type="NCBI Taxonomy" id="2509458"/>
    <lineage>
        <taxon>Bacteria</taxon>
        <taxon>Bacillati</taxon>
        <taxon>Actinomycetota</taxon>
        <taxon>Actinomycetes</taxon>
        <taxon>Micrococcales</taxon>
        <taxon>Microbacteriaceae</taxon>
        <taxon>Microbacterium</taxon>
    </lineage>
</organism>
<evidence type="ECO:0000256" key="1">
    <source>
        <dbReference type="SAM" id="Phobius"/>
    </source>
</evidence>
<dbReference type="InterPro" id="IPR012495">
    <property type="entry name" value="TadE-like_dom"/>
</dbReference>
<dbReference type="AlphaFoldDB" id="A0A4P6EII0"/>
<dbReference type="OrthoDB" id="3826566at2"/>
<keyword evidence="4" id="KW-1185">Reference proteome</keyword>